<organism evidence="3 4">
    <name type="scientific">Glossina brevipalpis</name>
    <dbReference type="NCBI Taxonomy" id="37001"/>
    <lineage>
        <taxon>Eukaryota</taxon>
        <taxon>Metazoa</taxon>
        <taxon>Ecdysozoa</taxon>
        <taxon>Arthropoda</taxon>
        <taxon>Hexapoda</taxon>
        <taxon>Insecta</taxon>
        <taxon>Pterygota</taxon>
        <taxon>Neoptera</taxon>
        <taxon>Endopterygota</taxon>
        <taxon>Diptera</taxon>
        <taxon>Brachycera</taxon>
        <taxon>Muscomorpha</taxon>
        <taxon>Hippoboscoidea</taxon>
        <taxon>Glossinidae</taxon>
        <taxon>Glossina</taxon>
    </lineage>
</organism>
<feature type="region of interest" description="Disordered" evidence="1">
    <location>
        <begin position="142"/>
        <end position="171"/>
    </location>
</feature>
<feature type="compositionally biased region" description="Low complexity" evidence="1">
    <location>
        <begin position="151"/>
        <end position="163"/>
    </location>
</feature>
<evidence type="ECO:0000313" key="4">
    <source>
        <dbReference type="Proteomes" id="UP000091820"/>
    </source>
</evidence>
<dbReference type="AlphaFoldDB" id="A0A1A9WR11"/>
<evidence type="ECO:0000256" key="2">
    <source>
        <dbReference type="SAM" id="Phobius"/>
    </source>
</evidence>
<dbReference type="VEuPathDB" id="VectorBase:GBRI028956"/>
<accession>A0A1A9WR11</accession>
<protein>
    <submittedName>
        <fullName evidence="3">Uncharacterized protein</fullName>
    </submittedName>
</protein>
<reference evidence="4" key="1">
    <citation type="submission" date="2014-03" db="EMBL/GenBank/DDBJ databases">
        <authorList>
            <person name="Aksoy S."/>
            <person name="Warren W."/>
            <person name="Wilson R.K."/>
        </authorList>
    </citation>
    <scope>NUCLEOTIDE SEQUENCE [LARGE SCALE GENOMIC DNA]</scope>
    <source>
        <strain evidence="4">IAEA</strain>
    </source>
</reference>
<keyword evidence="2" id="KW-0472">Membrane</keyword>
<feature type="transmembrane region" description="Helical" evidence="2">
    <location>
        <begin position="180"/>
        <end position="197"/>
    </location>
</feature>
<feature type="transmembrane region" description="Helical" evidence="2">
    <location>
        <begin position="25"/>
        <end position="46"/>
    </location>
</feature>
<name>A0A1A9WR11_9MUSC</name>
<evidence type="ECO:0000313" key="3">
    <source>
        <dbReference type="EnsemblMetazoa" id="GBRI028956-PA"/>
    </source>
</evidence>
<reference evidence="3" key="2">
    <citation type="submission" date="2020-05" db="UniProtKB">
        <authorList>
            <consortium name="EnsemblMetazoa"/>
        </authorList>
    </citation>
    <scope>IDENTIFICATION</scope>
    <source>
        <strain evidence="3">IAEA</strain>
    </source>
</reference>
<dbReference type="Proteomes" id="UP000091820">
    <property type="component" value="Unassembled WGS sequence"/>
</dbReference>
<sequence>MIMQTVTDKVSTFVRTEERQPNNRHVVPVGVIVVLMTLYLTTSIAMQQHFVSCSDQPSTHPFSKKIWSDLENDLKKQNQNGNKQNNILARLLEYEHICKDLEIFTQKFKTTRNAKKRTLSENEDLENVDKDECVEIKKSNSATNKRRTVGSANKSTKSKISSNIKKRNENKNKNSTAEPIIYMFALVFIYLLLKAASDINQHYKTQNKGDKRLRRCSLQSYAQSRRSTADRRASKGISAFQSKSILT</sequence>
<proteinExistence type="predicted"/>
<dbReference type="EnsemblMetazoa" id="GBRI028956-RA">
    <property type="protein sequence ID" value="GBRI028956-PA"/>
    <property type="gene ID" value="GBRI028956"/>
</dbReference>
<keyword evidence="4" id="KW-1185">Reference proteome</keyword>
<keyword evidence="2" id="KW-0812">Transmembrane</keyword>
<keyword evidence="2" id="KW-1133">Transmembrane helix</keyword>
<evidence type="ECO:0000256" key="1">
    <source>
        <dbReference type="SAM" id="MobiDB-lite"/>
    </source>
</evidence>